<evidence type="ECO:0000313" key="3">
    <source>
        <dbReference type="Proteomes" id="UP000013776"/>
    </source>
</evidence>
<feature type="region of interest" description="Disordered" evidence="1">
    <location>
        <begin position="467"/>
        <end position="492"/>
    </location>
</feature>
<gene>
    <name evidence="2" type="ORF">TAPDE_003010</name>
</gene>
<dbReference type="AlphaFoldDB" id="R4XAQ1"/>
<evidence type="ECO:0000256" key="1">
    <source>
        <dbReference type="SAM" id="MobiDB-lite"/>
    </source>
</evidence>
<sequence>MRYFSEDRNCCVSAHDSNQETKKGVKESDLLADITITHPCLVSIRKTPNKDGFILRSKLSRRDVCSFPRTDVGIEGGRRIDLEKLQGLHVTLLDDAHADNDTPAASSETPFQIIVPPRDDTTTSASADKLHPDIETLLMDVITRRKALDDAEVREYVKKKQAQYAEFEAEVKEQAGILSALVTKPSDRKGDSSEDLPAKTTHKGIRRLSANSSQSASSSSTSAEHTRRKSQKSRKRTPVRSATAPVPKSALSTPHRKTSTHESTGPAGGPDVPLKRVMFSEQEPTRIDSPHVLEPSDVEDYGAPAKVDGEQEDLFDMDEQIPVVPIDGQVPASIEIPDTGSIEMPNRGQPFGRQADNGVSGSFALRSLEKYGADSLSPVDDTTMRKRLDISDAEGSPFATSLPRTISRPAPAPTPAPLSSVKDIPAVSPATTDSDFDTSGDTPPKGVSRKNMWRQAVASSMRMSGIVMPGLTPDDLDPAFLRAPMSGQSLRS</sequence>
<feature type="region of interest" description="Disordered" evidence="1">
    <location>
        <begin position="392"/>
        <end position="452"/>
    </location>
</feature>
<dbReference type="OrthoDB" id="10661560at2759"/>
<reference evidence="2 3" key="1">
    <citation type="journal article" date="2013" name="MBio">
        <title>Genome sequencing of the plant pathogen Taphrina deformans, the causal agent of peach leaf curl.</title>
        <authorList>
            <person name="Cisse O.H."/>
            <person name="Almeida J.M.G.C.F."/>
            <person name="Fonseca A."/>
            <person name="Kumar A.A."/>
            <person name="Salojaervi J."/>
            <person name="Overmyer K."/>
            <person name="Hauser P.M."/>
            <person name="Pagni M."/>
        </authorList>
    </citation>
    <scope>NUCLEOTIDE SEQUENCE [LARGE SCALE GENOMIC DNA]</scope>
    <source>
        <strain evidence="3">PYCC 5710 / ATCC 11124 / CBS 356.35 / IMI 108563 / JCM 9778 / NBRC 8474</strain>
    </source>
</reference>
<feature type="region of interest" description="Disordered" evidence="1">
    <location>
        <begin position="100"/>
        <end position="126"/>
    </location>
</feature>
<dbReference type="Proteomes" id="UP000013776">
    <property type="component" value="Unassembled WGS sequence"/>
</dbReference>
<proteinExistence type="predicted"/>
<comment type="caution">
    <text evidence="2">The sequence shown here is derived from an EMBL/GenBank/DDBJ whole genome shotgun (WGS) entry which is preliminary data.</text>
</comment>
<name>R4XAQ1_TAPDE</name>
<feature type="compositionally biased region" description="Low complexity" evidence="1">
    <location>
        <begin position="209"/>
        <end position="223"/>
    </location>
</feature>
<keyword evidence="3" id="KW-1185">Reference proteome</keyword>
<organism evidence="2 3">
    <name type="scientific">Taphrina deformans (strain PYCC 5710 / ATCC 11124 / CBS 356.35 / IMI 108563 / JCM 9778 / NBRC 8474)</name>
    <name type="common">Peach leaf curl fungus</name>
    <name type="synonym">Lalaria deformans</name>
    <dbReference type="NCBI Taxonomy" id="1097556"/>
    <lineage>
        <taxon>Eukaryota</taxon>
        <taxon>Fungi</taxon>
        <taxon>Dikarya</taxon>
        <taxon>Ascomycota</taxon>
        <taxon>Taphrinomycotina</taxon>
        <taxon>Taphrinomycetes</taxon>
        <taxon>Taphrinales</taxon>
        <taxon>Taphrinaceae</taxon>
        <taxon>Taphrina</taxon>
    </lineage>
</organism>
<dbReference type="VEuPathDB" id="FungiDB:TAPDE_003010"/>
<protein>
    <submittedName>
        <fullName evidence="2">Uncharacterized protein</fullName>
    </submittedName>
</protein>
<feature type="region of interest" description="Disordered" evidence="1">
    <location>
        <begin position="182"/>
        <end position="304"/>
    </location>
</feature>
<accession>R4XAQ1</accession>
<feature type="compositionally biased region" description="Basic residues" evidence="1">
    <location>
        <begin position="226"/>
        <end position="238"/>
    </location>
</feature>
<feature type="region of interest" description="Disordered" evidence="1">
    <location>
        <begin position="323"/>
        <end position="349"/>
    </location>
</feature>
<feature type="compositionally biased region" description="Low complexity" evidence="1">
    <location>
        <begin position="431"/>
        <end position="442"/>
    </location>
</feature>
<dbReference type="EMBL" id="CAHR02000107">
    <property type="protein sequence ID" value="CCG82888.1"/>
    <property type="molecule type" value="Genomic_DNA"/>
</dbReference>
<evidence type="ECO:0000313" key="2">
    <source>
        <dbReference type="EMBL" id="CCG82888.1"/>
    </source>
</evidence>